<keyword evidence="1" id="KW-0472">Membrane</keyword>
<evidence type="ECO:0000313" key="2">
    <source>
        <dbReference type="EMBL" id="GIE03010.1"/>
    </source>
</evidence>
<dbReference type="RefSeq" id="WP_203728730.1">
    <property type="nucleotide sequence ID" value="NZ_BAAATX010000010.1"/>
</dbReference>
<gene>
    <name evidence="2" type="ORF">Adu01nite_43600</name>
</gene>
<keyword evidence="3" id="KW-1185">Reference proteome</keyword>
<organism evidence="2 3">
    <name type="scientific">Paractinoplanes durhamensis</name>
    <dbReference type="NCBI Taxonomy" id="113563"/>
    <lineage>
        <taxon>Bacteria</taxon>
        <taxon>Bacillati</taxon>
        <taxon>Actinomycetota</taxon>
        <taxon>Actinomycetes</taxon>
        <taxon>Micromonosporales</taxon>
        <taxon>Micromonosporaceae</taxon>
        <taxon>Paractinoplanes</taxon>
    </lineage>
</organism>
<feature type="transmembrane region" description="Helical" evidence="1">
    <location>
        <begin position="46"/>
        <end position="66"/>
    </location>
</feature>
<keyword evidence="1" id="KW-0812">Transmembrane</keyword>
<sequence length="136" mass="14235">MTARKAVTAGVLSFLGVTAVGGGVAILVGATPPSSWLDNVPLISGWTIPGLVLALGFGAGSLLVTWGVLRGLRWSRAAVLLDGLGLVVWIALEIAYLPQTSWLQWLYAAAGLALLLLAAVPNRLAALPNRREPCRR</sequence>
<comment type="caution">
    <text evidence="2">The sequence shown here is derived from an EMBL/GenBank/DDBJ whole genome shotgun (WGS) entry which is preliminary data.</text>
</comment>
<dbReference type="EMBL" id="BOML01000035">
    <property type="protein sequence ID" value="GIE03010.1"/>
    <property type="molecule type" value="Genomic_DNA"/>
</dbReference>
<protein>
    <submittedName>
        <fullName evidence="2">Uncharacterized protein</fullName>
    </submittedName>
</protein>
<evidence type="ECO:0000313" key="3">
    <source>
        <dbReference type="Proteomes" id="UP000637628"/>
    </source>
</evidence>
<evidence type="ECO:0000256" key="1">
    <source>
        <dbReference type="SAM" id="Phobius"/>
    </source>
</evidence>
<keyword evidence="1" id="KW-1133">Transmembrane helix</keyword>
<feature type="transmembrane region" description="Helical" evidence="1">
    <location>
        <begin position="78"/>
        <end position="96"/>
    </location>
</feature>
<dbReference type="Proteomes" id="UP000637628">
    <property type="component" value="Unassembled WGS sequence"/>
</dbReference>
<feature type="transmembrane region" description="Helical" evidence="1">
    <location>
        <begin position="102"/>
        <end position="121"/>
    </location>
</feature>
<accession>A0ABQ3YZQ4</accession>
<reference evidence="2 3" key="1">
    <citation type="submission" date="2021-01" db="EMBL/GenBank/DDBJ databases">
        <title>Whole genome shotgun sequence of Actinoplanes durhamensis NBRC 14914.</title>
        <authorList>
            <person name="Komaki H."/>
            <person name="Tamura T."/>
        </authorList>
    </citation>
    <scope>NUCLEOTIDE SEQUENCE [LARGE SCALE GENOMIC DNA]</scope>
    <source>
        <strain evidence="2 3">NBRC 14914</strain>
    </source>
</reference>
<proteinExistence type="predicted"/>
<name>A0ABQ3YZQ4_9ACTN</name>